<dbReference type="OMA" id="TEWNSHI"/>
<dbReference type="KEGG" id="spri:SPRI_3060"/>
<dbReference type="OrthoDB" id="7859927at2"/>
<dbReference type="EMBL" id="CP011340">
    <property type="protein sequence ID" value="ALC21366.1"/>
    <property type="molecule type" value="Genomic_DNA"/>
</dbReference>
<sequence>MTAKFSDPFLGLTAQHAAWGAEQLETFNEFMPMGEWSADLGQCLYRQSGRELRISLLGSFDVNEHSWLWAWANPGFAGSPVVAAAERLRAYGQAHGLSEFTEELVPLAGHDDPRRAVETLAFTAMGVLGAAGYIGVQASPDGRAYMVPDDPQVPRAEPDAITMPRVLLTGAGLVGGSARRVVAGYFDHHDLPQRHSDDKLSAGLPDGGTVDVLFDDLDRIASVHVNTGAPAVAQPGG</sequence>
<protein>
    <submittedName>
        <fullName evidence="1">Uncharacterized protein</fullName>
    </submittedName>
</protein>
<dbReference type="AlphaFoldDB" id="A0A0M4D593"/>
<name>A0A0M4D593_STRPR</name>
<dbReference type="InterPro" id="IPR049249">
    <property type="entry name" value="DUF6882"/>
</dbReference>
<organism evidence="1">
    <name type="scientific">Streptomyces pristinaespiralis</name>
    <dbReference type="NCBI Taxonomy" id="38300"/>
    <lineage>
        <taxon>Bacteria</taxon>
        <taxon>Bacillati</taxon>
        <taxon>Actinomycetota</taxon>
        <taxon>Actinomycetes</taxon>
        <taxon>Kitasatosporales</taxon>
        <taxon>Streptomycetaceae</taxon>
        <taxon>Streptomyces</taxon>
    </lineage>
</organism>
<dbReference type="RefSeq" id="WP_005313210.1">
    <property type="nucleotide sequence ID" value="NZ_CP011340.1"/>
</dbReference>
<dbReference type="PATRIC" id="fig|38300.4.peg.3219"/>
<dbReference type="Proteomes" id="UP000060513">
    <property type="component" value="Chromosome"/>
</dbReference>
<gene>
    <name evidence="1" type="ORF">SPRI_3060</name>
</gene>
<dbReference type="Pfam" id="PF21813">
    <property type="entry name" value="DUF6882"/>
    <property type="match status" value="1"/>
</dbReference>
<accession>A0A0M4D593</accession>
<reference evidence="1 2" key="1">
    <citation type="submission" date="2015-08" db="EMBL/GenBank/DDBJ databases">
        <title>Genome sequence of the pristinamycin over-producing bacterium Streptomyces pristinaespiralis HCCB10218.</title>
        <authorList>
            <person name="Tian J."/>
            <person name="Yang J."/>
            <person name="Li L."/>
            <person name="Ruan L."/>
            <person name="Wei W."/>
            <person name="Zheng G."/>
            <person name="Wei Z."/>
            <person name="Yang S."/>
            <person name="Ge M."/>
            <person name="Jiang W."/>
            <person name="Lu Y."/>
        </authorList>
    </citation>
    <scope>NUCLEOTIDE SEQUENCE [LARGE SCALE GENOMIC DNA]</scope>
    <source>
        <strain evidence="1 2">HCCB 10218</strain>
    </source>
</reference>
<dbReference type="GeneID" id="97235912"/>
<dbReference type="STRING" id="38300.SPRI_3060"/>
<proteinExistence type="predicted"/>
<evidence type="ECO:0000313" key="2">
    <source>
        <dbReference type="Proteomes" id="UP000060513"/>
    </source>
</evidence>
<evidence type="ECO:0000313" key="1">
    <source>
        <dbReference type="EMBL" id="ALC21366.1"/>
    </source>
</evidence>